<accession>A0ABY8QFT5</accession>
<dbReference type="RefSeq" id="WP_282300021.1">
    <property type="nucleotide sequence ID" value="NZ_CP124616.1"/>
</dbReference>
<keyword evidence="3" id="KW-1185">Reference proteome</keyword>
<evidence type="ECO:0000256" key="1">
    <source>
        <dbReference type="SAM" id="MobiDB-lite"/>
    </source>
</evidence>
<evidence type="ECO:0000313" key="3">
    <source>
        <dbReference type="Proteomes" id="UP001241605"/>
    </source>
</evidence>
<feature type="region of interest" description="Disordered" evidence="1">
    <location>
        <begin position="167"/>
        <end position="191"/>
    </location>
</feature>
<sequence>MNDIAPISLAIDTNFISNARKHPNSPSAQLLGSDRIQVFTSATCFAEIGNGKPEGEEQLLIDVEAVVLGLPTDSNAIRPDSWNANEVPLSESGKYAEDFLIDVFRKVAGTKSDLDLSKSLLRSVEQTMKPVETDLQEFGLYGLRERLFFASEGLCCTNRVRDSSRESSVVAGMHEQTHTPDLQDQKLASLQ</sequence>
<reference evidence="2 3" key="1">
    <citation type="submission" date="2023-05" db="EMBL/GenBank/DDBJ databases">
        <title>YMD87, complete Genome.</title>
        <authorList>
            <person name="Zhang J."/>
            <person name="Xu X."/>
        </authorList>
    </citation>
    <scope>NUCLEOTIDE SEQUENCE [LARGE SCALE GENOMIC DNA]</scope>
    <source>
        <strain evidence="2 3">YMD87</strain>
    </source>
</reference>
<dbReference type="EMBL" id="CP124616">
    <property type="protein sequence ID" value="WGW03385.1"/>
    <property type="molecule type" value="Genomic_DNA"/>
</dbReference>
<evidence type="ECO:0000313" key="2">
    <source>
        <dbReference type="EMBL" id="WGW03385.1"/>
    </source>
</evidence>
<protein>
    <submittedName>
        <fullName evidence="2">Uncharacterized protein</fullName>
    </submittedName>
</protein>
<proteinExistence type="predicted"/>
<name>A0ABY8QFT5_9RHOB</name>
<dbReference type="Proteomes" id="UP001241605">
    <property type="component" value="Chromosome"/>
</dbReference>
<gene>
    <name evidence="2" type="ORF">QF118_15850</name>
</gene>
<feature type="compositionally biased region" description="Basic and acidic residues" evidence="1">
    <location>
        <begin position="175"/>
        <end position="184"/>
    </location>
</feature>
<organism evidence="2 3">
    <name type="scientific">Tropicibacter oceani</name>
    <dbReference type="NCBI Taxonomy" id="3058420"/>
    <lineage>
        <taxon>Bacteria</taxon>
        <taxon>Pseudomonadati</taxon>
        <taxon>Pseudomonadota</taxon>
        <taxon>Alphaproteobacteria</taxon>
        <taxon>Rhodobacterales</taxon>
        <taxon>Roseobacteraceae</taxon>
        <taxon>Tropicibacter</taxon>
    </lineage>
</organism>